<protein>
    <submittedName>
        <fullName evidence="2">Uncharacterized protein</fullName>
    </submittedName>
</protein>
<sequence>MSFGHQRVLQLTLDLLSMCLDSVVVMSFAWNGAKTHLFHLDKSAPDKYMELLVFTRNALIDVGKIGITFSTEKMSELAELPVQKIASAIQKWLKQLDPADWVIAVGSGLPASTATHDEVYLVTVAQVAARLHGDSWWAGEMPPTLFAMFPAADPRTVPRDLMAAAGVVSFKDLLKLRGQAQWLQTVIAKGSDLSSHGDNGAELYFRVAKTSAPEAWAKLSVPVDPLPSAGGGLDPDFEKFLADVIAQDCPRDMMADEHGELKRELRAAARWTRAALVFGGGVDVVIANAPAKHMIVSFELRRDLGVKGGLGLQFELELNVLRPTRQRLRMPLPYPAAAAPKISEDDEFELHLGAARLATSVVGSLNFVFFRELEAGINSRTDNVASVFGRWCAPRCGDNCGFLLKPHLGTCRAHLHCGTGSNICLSCGRLLWVDGDLLTCDFYRGIASCLPEWGMEADHAADIGPGQLWEAEADQARPITDLSPLCAASVGAGFLDVTKRREGTSAHERKTEFSAMAMASGRELMTNLAEILPDNRLIQCRSSRGARRLGPLAKQICMMSRQWMRAVRRFVIEGDEQLSERQDVRGQGGVGAVRISFACQGWVAGRQVYLTDVAYCAGLASAIQRGEGAKPDARQSRWQAIEGGARDKGSCLRELQRSRPWGKLRGAPGANGLMRTCRPRIAMLMMTLRPFATTSAKRVLARAMDLAMAVVQRLSVIMRDHLKADEWGCRQHELACHFSKQERSHGGAEISPQSATWMGLSIDVTLATGLLPCLPSEGPDGVALERAARSAGLDLFLCMLVSPFVSEVAPTVEPAAAVNLEYLSTALRVRREDGREPFFSLDPVVGADTAAMQSKRFEPAWLIDTCLGEVMFQADYRLKELSMGEHMQPVVGMKSCSDFFDGREKHTDWNAREWFVVRKASVLVSGDNALIPYISMGVEAREQVMSDSGMVDAQVTRPDHPLARYAEVFTQKFDLIAERLSVVNQLREVAKASVLAKYLLDSGAHLDESWFNLASAFEGSRVTQVPQLWNERYHAKVQVKDGTIDEEALRPHMLGVYGGVQFGLEKFTVGARAASASVQFARVGARGPMPRVSAALSMATSVTGGLRTPAMRAAVSMRAGGVPRGVQFGLEKFTVGARAASASVQFARVGARGPMPRVSAALSMATSVTGGLRTPAMRAAVSMRAGGVPRGVQFGLEKFTVGARAASASVQFARVGARGPMPRVSAALSMATSVTGGLRTPAMRAAVSMRAGGVPRGVDLNLDGFEFSETERVSDIVLSDAGSATPMGSSFWQMIDDHDPEESLFADKDVELLRAVFHPRLSDRRAEGDLFVPPPTCGAHAARLRALVREEAAVQDQRRRHFFSAKFDERSVGALFPFSWQDPFRAQAAPPRLRLRADLLEQAGELAGALGAAVATFDKLTEEGSRFRAYRAGDLELRTCQEAGGPETVGAVLAPSA</sequence>
<keyword evidence="3" id="KW-1185">Reference proteome</keyword>
<feature type="chain" id="PRO_5046496498" evidence="1">
    <location>
        <begin position="26"/>
        <end position="1457"/>
    </location>
</feature>
<evidence type="ECO:0000313" key="3">
    <source>
        <dbReference type="Proteomes" id="UP001189429"/>
    </source>
</evidence>
<comment type="caution">
    <text evidence="2">The sequence shown here is derived from an EMBL/GenBank/DDBJ whole genome shotgun (WGS) entry which is preliminary data.</text>
</comment>
<evidence type="ECO:0000313" key="2">
    <source>
        <dbReference type="EMBL" id="CAK0847783.1"/>
    </source>
</evidence>
<evidence type="ECO:0000256" key="1">
    <source>
        <dbReference type="SAM" id="SignalP"/>
    </source>
</evidence>
<keyword evidence="1" id="KW-0732">Signal</keyword>
<organism evidence="2 3">
    <name type="scientific">Prorocentrum cordatum</name>
    <dbReference type="NCBI Taxonomy" id="2364126"/>
    <lineage>
        <taxon>Eukaryota</taxon>
        <taxon>Sar</taxon>
        <taxon>Alveolata</taxon>
        <taxon>Dinophyceae</taxon>
        <taxon>Prorocentrales</taxon>
        <taxon>Prorocentraceae</taxon>
        <taxon>Prorocentrum</taxon>
    </lineage>
</organism>
<dbReference type="Proteomes" id="UP001189429">
    <property type="component" value="Unassembled WGS sequence"/>
</dbReference>
<feature type="signal peptide" evidence="1">
    <location>
        <begin position="1"/>
        <end position="25"/>
    </location>
</feature>
<accession>A0ABN9TPE9</accession>
<reference evidence="2" key="1">
    <citation type="submission" date="2023-10" db="EMBL/GenBank/DDBJ databases">
        <authorList>
            <person name="Chen Y."/>
            <person name="Shah S."/>
            <person name="Dougan E. K."/>
            <person name="Thang M."/>
            <person name="Chan C."/>
        </authorList>
    </citation>
    <scope>NUCLEOTIDE SEQUENCE [LARGE SCALE GENOMIC DNA]</scope>
</reference>
<name>A0ABN9TPE9_9DINO</name>
<proteinExistence type="predicted"/>
<dbReference type="EMBL" id="CAUYUJ010014930">
    <property type="protein sequence ID" value="CAK0847783.1"/>
    <property type="molecule type" value="Genomic_DNA"/>
</dbReference>
<gene>
    <name evidence="2" type="ORF">PCOR1329_LOCUS40905</name>
</gene>